<dbReference type="OrthoDB" id="463790at2"/>
<gene>
    <name evidence="2" type="ORF">DSM106972_088660</name>
</gene>
<dbReference type="AlphaFoldDB" id="A0A433UQS8"/>
<dbReference type="EMBL" id="RSCL01000038">
    <property type="protein sequence ID" value="RUS96195.1"/>
    <property type="molecule type" value="Genomic_DNA"/>
</dbReference>
<dbReference type="RefSeq" id="WP_127086843.1">
    <property type="nucleotide sequence ID" value="NZ_RSCL01000038.1"/>
</dbReference>
<name>A0A433UQS8_9CYAN</name>
<sequence>MSLKSNKSRNSAKLFGAIFGGMLIGLPAIAVAQQAPVRSAGSKINPCPSIFYEEPHNNRVMVPQGCTPNAYTTRMNATGMGMSNSAVAPTPDQTRLGVGGEAPQPLNYPNRGIPNSQIDSNTGRRVNGPAGGYTNSRQSQQNQSNLGGRYQNAVAAVSPSDGRVTVRLINNTNAPIVFQAVGDTQLRTLAGRSEIALQGLRVPTTVTFYRQDRGLLMVTPRSSESGMLEVTMQETTDFAMDRTALRIENNGNVFLN</sequence>
<comment type="caution">
    <text evidence="2">The sequence shown here is derived from an EMBL/GenBank/DDBJ whole genome shotgun (WGS) entry which is preliminary data.</text>
</comment>
<accession>A0A433UQS8</accession>
<evidence type="ECO:0000313" key="3">
    <source>
        <dbReference type="Proteomes" id="UP000271624"/>
    </source>
</evidence>
<evidence type="ECO:0000256" key="1">
    <source>
        <dbReference type="SAM" id="MobiDB-lite"/>
    </source>
</evidence>
<dbReference type="Proteomes" id="UP000271624">
    <property type="component" value="Unassembled WGS sequence"/>
</dbReference>
<feature type="compositionally biased region" description="Low complexity" evidence="1">
    <location>
        <begin position="135"/>
        <end position="145"/>
    </location>
</feature>
<reference evidence="2" key="2">
    <citation type="journal article" date="2019" name="Genome Biol. Evol.">
        <title>Day and night: Metabolic profiles and evolutionary relationships of six axenic non-marine cyanobacteria.</title>
        <authorList>
            <person name="Will S.E."/>
            <person name="Henke P."/>
            <person name="Boedeker C."/>
            <person name="Huang S."/>
            <person name="Brinkmann H."/>
            <person name="Rohde M."/>
            <person name="Jarek M."/>
            <person name="Friedl T."/>
            <person name="Seufert S."/>
            <person name="Schumacher M."/>
            <person name="Overmann J."/>
            <person name="Neumann-Schaal M."/>
            <person name="Petersen J."/>
        </authorList>
    </citation>
    <scope>NUCLEOTIDE SEQUENCE [LARGE SCALE GENOMIC DNA]</scope>
    <source>
        <strain evidence="2">PCC 7102</strain>
    </source>
</reference>
<proteinExistence type="predicted"/>
<evidence type="ECO:0000313" key="2">
    <source>
        <dbReference type="EMBL" id="RUS96195.1"/>
    </source>
</evidence>
<reference evidence="2" key="1">
    <citation type="submission" date="2018-12" db="EMBL/GenBank/DDBJ databases">
        <authorList>
            <person name="Will S."/>
            <person name="Neumann-Schaal M."/>
            <person name="Henke P."/>
        </authorList>
    </citation>
    <scope>NUCLEOTIDE SEQUENCE</scope>
    <source>
        <strain evidence="2">PCC 7102</strain>
    </source>
</reference>
<organism evidence="2 3">
    <name type="scientific">Dulcicalothrix desertica PCC 7102</name>
    <dbReference type="NCBI Taxonomy" id="232991"/>
    <lineage>
        <taxon>Bacteria</taxon>
        <taxon>Bacillati</taxon>
        <taxon>Cyanobacteriota</taxon>
        <taxon>Cyanophyceae</taxon>
        <taxon>Nostocales</taxon>
        <taxon>Calotrichaceae</taxon>
        <taxon>Dulcicalothrix</taxon>
    </lineage>
</organism>
<feature type="region of interest" description="Disordered" evidence="1">
    <location>
        <begin position="99"/>
        <end position="148"/>
    </location>
</feature>
<keyword evidence="3" id="KW-1185">Reference proteome</keyword>
<protein>
    <submittedName>
        <fullName evidence="2">Uncharacterized protein</fullName>
    </submittedName>
</protein>
<feature type="compositionally biased region" description="Polar residues" evidence="1">
    <location>
        <begin position="113"/>
        <end position="124"/>
    </location>
</feature>